<accession>A0A4Y2NPI5</accession>
<protein>
    <submittedName>
        <fullName evidence="1">Uncharacterized protein</fullName>
    </submittedName>
</protein>
<dbReference type="EMBL" id="BGPR01009622">
    <property type="protein sequence ID" value="GBN41201.1"/>
    <property type="molecule type" value="Genomic_DNA"/>
</dbReference>
<evidence type="ECO:0000313" key="1">
    <source>
        <dbReference type="EMBL" id="GBN41201.1"/>
    </source>
</evidence>
<dbReference type="Proteomes" id="UP000499080">
    <property type="component" value="Unassembled WGS sequence"/>
</dbReference>
<organism evidence="1 2">
    <name type="scientific">Araneus ventricosus</name>
    <name type="common">Orbweaver spider</name>
    <name type="synonym">Epeira ventricosa</name>
    <dbReference type="NCBI Taxonomy" id="182803"/>
    <lineage>
        <taxon>Eukaryota</taxon>
        <taxon>Metazoa</taxon>
        <taxon>Ecdysozoa</taxon>
        <taxon>Arthropoda</taxon>
        <taxon>Chelicerata</taxon>
        <taxon>Arachnida</taxon>
        <taxon>Araneae</taxon>
        <taxon>Araneomorphae</taxon>
        <taxon>Entelegynae</taxon>
        <taxon>Araneoidea</taxon>
        <taxon>Araneidae</taxon>
        <taxon>Araneus</taxon>
    </lineage>
</organism>
<evidence type="ECO:0000313" key="2">
    <source>
        <dbReference type="Proteomes" id="UP000499080"/>
    </source>
</evidence>
<comment type="caution">
    <text evidence="1">The sequence shown here is derived from an EMBL/GenBank/DDBJ whole genome shotgun (WGS) entry which is preliminary data.</text>
</comment>
<reference evidence="1 2" key="1">
    <citation type="journal article" date="2019" name="Sci. Rep.">
        <title>Orb-weaving spider Araneus ventricosus genome elucidates the spidroin gene catalogue.</title>
        <authorList>
            <person name="Kono N."/>
            <person name="Nakamura H."/>
            <person name="Ohtoshi R."/>
            <person name="Moran D.A.P."/>
            <person name="Shinohara A."/>
            <person name="Yoshida Y."/>
            <person name="Fujiwara M."/>
            <person name="Mori M."/>
            <person name="Tomita M."/>
            <person name="Arakawa K."/>
        </authorList>
    </citation>
    <scope>NUCLEOTIDE SEQUENCE [LARGE SCALE GENOMIC DNA]</scope>
</reference>
<dbReference type="AlphaFoldDB" id="A0A4Y2NPI5"/>
<gene>
    <name evidence="1" type="ORF">AVEN_65468_1</name>
</gene>
<name>A0A4Y2NPI5_ARAVE</name>
<sequence>MWFKLKLNAFCPSSVFLVGKDGYLYVVVEIGILLRKRNPTLTGPVSQHFAVREKDVCHWKDTMFLTRPCMCSSRDPRPGLPITFWTKTCNWPV</sequence>
<keyword evidence="2" id="KW-1185">Reference proteome</keyword>
<proteinExistence type="predicted"/>